<reference evidence="1" key="1">
    <citation type="submission" date="2014-09" db="EMBL/GenBank/DDBJ databases">
        <authorList>
            <person name="Magalhaes I.L.F."/>
            <person name="Oliveira U."/>
            <person name="Santos F.R."/>
            <person name="Vidigal T.H.D.A."/>
            <person name="Brescovit A.D."/>
            <person name="Santos A.J."/>
        </authorList>
    </citation>
    <scope>NUCLEOTIDE SEQUENCE</scope>
    <source>
        <tissue evidence="1">Shoot tissue taken approximately 20 cm above the soil surface</tissue>
    </source>
</reference>
<proteinExistence type="predicted"/>
<accession>A0A0A8YCS8</accession>
<evidence type="ECO:0000313" key="1">
    <source>
        <dbReference type="EMBL" id="JAD23333.1"/>
    </source>
</evidence>
<protein>
    <submittedName>
        <fullName evidence="1">Uncharacterized protein</fullName>
    </submittedName>
</protein>
<reference evidence="1" key="2">
    <citation type="journal article" date="2015" name="Data Brief">
        <title>Shoot transcriptome of the giant reed, Arundo donax.</title>
        <authorList>
            <person name="Barrero R.A."/>
            <person name="Guerrero F.D."/>
            <person name="Moolhuijzen P."/>
            <person name="Goolsby J.A."/>
            <person name="Tidwell J."/>
            <person name="Bellgard S.E."/>
            <person name="Bellgard M.I."/>
        </authorList>
    </citation>
    <scope>NUCLEOTIDE SEQUENCE</scope>
    <source>
        <tissue evidence="1">Shoot tissue taken approximately 20 cm above the soil surface</tissue>
    </source>
</reference>
<sequence length="12" mass="1434">MHGCFILIPEHH</sequence>
<name>A0A0A8YCS8_ARUDO</name>
<dbReference type="EMBL" id="GBRH01274562">
    <property type="protein sequence ID" value="JAD23333.1"/>
    <property type="molecule type" value="Transcribed_RNA"/>
</dbReference>
<organism evidence="1">
    <name type="scientific">Arundo donax</name>
    <name type="common">Giant reed</name>
    <name type="synonym">Donax arundinaceus</name>
    <dbReference type="NCBI Taxonomy" id="35708"/>
    <lineage>
        <taxon>Eukaryota</taxon>
        <taxon>Viridiplantae</taxon>
        <taxon>Streptophyta</taxon>
        <taxon>Embryophyta</taxon>
        <taxon>Tracheophyta</taxon>
        <taxon>Spermatophyta</taxon>
        <taxon>Magnoliopsida</taxon>
        <taxon>Liliopsida</taxon>
        <taxon>Poales</taxon>
        <taxon>Poaceae</taxon>
        <taxon>PACMAD clade</taxon>
        <taxon>Arundinoideae</taxon>
        <taxon>Arundineae</taxon>
        <taxon>Arundo</taxon>
    </lineage>
</organism>